<dbReference type="Proteomes" id="UP000288212">
    <property type="component" value="Unassembled WGS sequence"/>
</dbReference>
<keyword evidence="3" id="KW-1185">Reference proteome</keyword>
<evidence type="ECO:0000313" key="2">
    <source>
        <dbReference type="EMBL" id="RUO20165.1"/>
    </source>
</evidence>
<keyword evidence="1" id="KW-0732">Signal</keyword>
<dbReference type="OrthoDB" id="7064820at2"/>
<evidence type="ECO:0008006" key="4">
    <source>
        <dbReference type="Google" id="ProtNLM"/>
    </source>
</evidence>
<organism evidence="2 3">
    <name type="scientific">Aliidiomarina haloalkalitolerans</name>
    <dbReference type="NCBI Taxonomy" id="859059"/>
    <lineage>
        <taxon>Bacteria</taxon>
        <taxon>Pseudomonadati</taxon>
        <taxon>Pseudomonadota</taxon>
        <taxon>Gammaproteobacteria</taxon>
        <taxon>Alteromonadales</taxon>
        <taxon>Idiomarinaceae</taxon>
        <taxon>Aliidiomarina</taxon>
    </lineage>
</organism>
<accession>A0A432VUK9</accession>
<evidence type="ECO:0000313" key="3">
    <source>
        <dbReference type="Proteomes" id="UP000288212"/>
    </source>
</evidence>
<dbReference type="PROSITE" id="PS51257">
    <property type="entry name" value="PROKAR_LIPOPROTEIN"/>
    <property type="match status" value="1"/>
</dbReference>
<dbReference type="RefSeq" id="WP_126792150.1">
    <property type="nucleotide sequence ID" value="NZ_PIPI01000003.1"/>
</dbReference>
<gene>
    <name evidence="2" type="ORF">CWE06_05945</name>
</gene>
<reference evidence="2 3" key="1">
    <citation type="journal article" date="2011" name="Front. Microbiol.">
        <title>Genomic signatures of strain selection and enhancement in Bacillus atrophaeus var. globigii, a historical biowarfare simulant.</title>
        <authorList>
            <person name="Gibbons H.S."/>
            <person name="Broomall S.M."/>
            <person name="McNew L.A."/>
            <person name="Daligault H."/>
            <person name="Chapman C."/>
            <person name="Bruce D."/>
            <person name="Karavis M."/>
            <person name="Krepps M."/>
            <person name="McGregor P.A."/>
            <person name="Hong C."/>
            <person name="Park K.H."/>
            <person name="Akmal A."/>
            <person name="Feldman A."/>
            <person name="Lin J.S."/>
            <person name="Chang W.E."/>
            <person name="Higgs B.W."/>
            <person name="Demirev P."/>
            <person name="Lindquist J."/>
            <person name="Liem A."/>
            <person name="Fochler E."/>
            <person name="Read T.D."/>
            <person name="Tapia R."/>
            <person name="Johnson S."/>
            <person name="Bishop-Lilly K.A."/>
            <person name="Detter C."/>
            <person name="Han C."/>
            <person name="Sozhamannan S."/>
            <person name="Rosenzweig C.N."/>
            <person name="Skowronski E.W."/>
        </authorList>
    </citation>
    <scope>NUCLEOTIDE SEQUENCE [LARGE SCALE GENOMIC DNA]</scope>
    <source>
        <strain evidence="2 3">AK5</strain>
    </source>
</reference>
<feature type="signal peptide" evidence="1">
    <location>
        <begin position="1"/>
        <end position="18"/>
    </location>
</feature>
<sequence length="99" mass="11110">MKKLALLAFFSLTLTACSQEEIVVVEEVKDTRIDQSNICIYSTDDEAKLCVAGKLSFFKPTRWGNAQLPILVAAAYCDTNYQVIYNESGVLCVFTDERM</sequence>
<protein>
    <recommendedName>
        <fullName evidence="4">Lipoprotein</fullName>
    </recommendedName>
</protein>
<dbReference type="AlphaFoldDB" id="A0A432VUK9"/>
<dbReference type="EMBL" id="PIPI01000003">
    <property type="protein sequence ID" value="RUO20165.1"/>
    <property type="molecule type" value="Genomic_DNA"/>
</dbReference>
<feature type="chain" id="PRO_5019291601" description="Lipoprotein" evidence="1">
    <location>
        <begin position="19"/>
        <end position="99"/>
    </location>
</feature>
<evidence type="ECO:0000256" key="1">
    <source>
        <dbReference type="SAM" id="SignalP"/>
    </source>
</evidence>
<name>A0A432VUK9_9GAMM</name>
<proteinExistence type="predicted"/>
<comment type="caution">
    <text evidence="2">The sequence shown here is derived from an EMBL/GenBank/DDBJ whole genome shotgun (WGS) entry which is preliminary data.</text>
</comment>